<dbReference type="EMBL" id="LR215050">
    <property type="protein sequence ID" value="VEU82452.1"/>
    <property type="molecule type" value="Genomic_DNA"/>
</dbReference>
<dbReference type="GO" id="GO:0008757">
    <property type="term" value="F:S-adenosylmethionine-dependent methyltransferase activity"/>
    <property type="evidence" value="ECO:0007669"/>
    <property type="project" value="InterPro"/>
</dbReference>
<evidence type="ECO:0000256" key="1">
    <source>
        <dbReference type="SAM" id="Phobius"/>
    </source>
</evidence>
<dbReference type="AlphaFoldDB" id="A0A449BJ37"/>
<evidence type="ECO:0000313" key="4">
    <source>
        <dbReference type="Proteomes" id="UP000290909"/>
    </source>
</evidence>
<dbReference type="STRING" id="1408416.GCA_000702765_00027"/>
<dbReference type="Gene3D" id="3.40.50.150">
    <property type="entry name" value="Vaccinia Virus protein VP39"/>
    <property type="match status" value="1"/>
</dbReference>
<dbReference type="Pfam" id="PF08241">
    <property type="entry name" value="Methyltransf_11"/>
    <property type="match status" value="1"/>
</dbReference>
<keyword evidence="4" id="KW-1185">Reference proteome</keyword>
<sequence>MRILESNSIGIESINAIQGDATDLNMISDESYDMTLVLGPLYHLYDAHEVDKAIDEAIRVTKKDGIIMFAFISVFGIMVNHYYYYYYYYGDWKFGVEENFTQDYKTRHFKNQLFTGYQIDEFENIFKNKSTTWLTTAGMDGYMEALERRKEFNFSDEDFESFIKWHLNFAEKRELLGSNNHLLYICKK</sequence>
<keyword evidence="1" id="KW-0472">Membrane</keyword>
<evidence type="ECO:0000313" key="3">
    <source>
        <dbReference type="EMBL" id="VEU82452.1"/>
    </source>
</evidence>
<keyword evidence="1" id="KW-0812">Transmembrane</keyword>
<dbReference type="KEGG" id="ahk:NCTC10172_00463"/>
<dbReference type="RefSeq" id="WP_051658897.1">
    <property type="nucleotide sequence ID" value="NZ_LR215050.1"/>
</dbReference>
<dbReference type="CDD" id="cd02440">
    <property type="entry name" value="AdoMet_MTases"/>
    <property type="match status" value="1"/>
</dbReference>
<dbReference type="InterPro" id="IPR013216">
    <property type="entry name" value="Methyltransf_11"/>
</dbReference>
<dbReference type="SUPFAM" id="SSF53335">
    <property type="entry name" value="S-adenosyl-L-methionine-dependent methyltransferases"/>
    <property type="match status" value="1"/>
</dbReference>
<reference evidence="3 4" key="1">
    <citation type="submission" date="2019-01" db="EMBL/GenBank/DDBJ databases">
        <authorList>
            <consortium name="Pathogen Informatics"/>
        </authorList>
    </citation>
    <scope>NUCLEOTIDE SEQUENCE [LARGE SCALE GENOMIC DNA]</scope>
    <source>
        <strain evidence="3 4">NCTC10172</strain>
    </source>
</reference>
<dbReference type="Proteomes" id="UP000290909">
    <property type="component" value="Chromosome"/>
</dbReference>
<dbReference type="InterPro" id="IPR029063">
    <property type="entry name" value="SAM-dependent_MTases_sf"/>
</dbReference>
<gene>
    <name evidence="3" type="ORF">NCTC10172_00463</name>
</gene>
<evidence type="ECO:0000259" key="2">
    <source>
        <dbReference type="Pfam" id="PF08241"/>
    </source>
</evidence>
<feature type="transmembrane region" description="Helical" evidence="1">
    <location>
        <begin position="66"/>
        <end position="85"/>
    </location>
</feature>
<accession>A0A449BJ37</accession>
<organism evidence="3 4">
    <name type="scientific">Acholeplasma hippikon</name>
    <dbReference type="NCBI Taxonomy" id="264636"/>
    <lineage>
        <taxon>Bacteria</taxon>
        <taxon>Bacillati</taxon>
        <taxon>Mycoplasmatota</taxon>
        <taxon>Mollicutes</taxon>
        <taxon>Acholeplasmatales</taxon>
        <taxon>Acholeplasmataceae</taxon>
        <taxon>Acholeplasma</taxon>
    </lineage>
</organism>
<proteinExistence type="predicted"/>
<keyword evidence="1" id="KW-1133">Transmembrane helix</keyword>
<feature type="domain" description="Methyltransferase type 11" evidence="2">
    <location>
        <begin position="14"/>
        <end position="69"/>
    </location>
</feature>
<protein>
    <recommendedName>
        <fullName evidence="2">Methyltransferase type 11 domain-containing protein</fullName>
    </recommendedName>
</protein>
<name>A0A449BJ37_9MOLU</name>